<evidence type="ECO:0000313" key="4">
    <source>
        <dbReference type="Proteomes" id="UP000828390"/>
    </source>
</evidence>
<evidence type="ECO:0000256" key="2">
    <source>
        <dbReference type="SAM" id="Phobius"/>
    </source>
</evidence>
<keyword evidence="2" id="KW-0812">Transmembrane</keyword>
<evidence type="ECO:0000256" key="1">
    <source>
        <dbReference type="SAM" id="MobiDB-lite"/>
    </source>
</evidence>
<comment type="caution">
    <text evidence="3">The sequence shown here is derived from an EMBL/GenBank/DDBJ whole genome shotgun (WGS) entry which is preliminary data.</text>
</comment>
<keyword evidence="4" id="KW-1185">Reference proteome</keyword>
<organism evidence="3 4">
    <name type="scientific">Dreissena polymorpha</name>
    <name type="common">Zebra mussel</name>
    <name type="synonym">Mytilus polymorpha</name>
    <dbReference type="NCBI Taxonomy" id="45954"/>
    <lineage>
        <taxon>Eukaryota</taxon>
        <taxon>Metazoa</taxon>
        <taxon>Spiralia</taxon>
        <taxon>Lophotrochozoa</taxon>
        <taxon>Mollusca</taxon>
        <taxon>Bivalvia</taxon>
        <taxon>Autobranchia</taxon>
        <taxon>Heteroconchia</taxon>
        <taxon>Euheterodonta</taxon>
        <taxon>Imparidentia</taxon>
        <taxon>Neoheterodontei</taxon>
        <taxon>Myida</taxon>
        <taxon>Dreissenoidea</taxon>
        <taxon>Dreissenidae</taxon>
        <taxon>Dreissena</taxon>
    </lineage>
</organism>
<keyword evidence="2" id="KW-1133">Transmembrane helix</keyword>
<sequence length="77" mass="8973">MDDDDESLDDDEEETEELDDDEEEEDGDVDEDKEDSEFISTGGEYFLLCLMQTLSSVIVPLIFKLKYSAYKQKTDRF</sequence>
<reference evidence="3" key="2">
    <citation type="submission" date="2020-11" db="EMBL/GenBank/DDBJ databases">
        <authorList>
            <person name="McCartney M.A."/>
            <person name="Auch B."/>
            <person name="Kono T."/>
            <person name="Mallez S."/>
            <person name="Becker A."/>
            <person name="Gohl D.M."/>
            <person name="Silverstein K.A.T."/>
            <person name="Koren S."/>
            <person name="Bechman K.B."/>
            <person name="Herman A."/>
            <person name="Abrahante J.E."/>
            <person name="Garbe J."/>
        </authorList>
    </citation>
    <scope>NUCLEOTIDE SEQUENCE</scope>
    <source>
        <strain evidence="3">Duluth1</strain>
        <tissue evidence="3">Whole animal</tissue>
    </source>
</reference>
<dbReference type="EMBL" id="JAIWYP010000001">
    <property type="protein sequence ID" value="KAH3884562.1"/>
    <property type="molecule type" value="Genomic_DNA"/>
</dbReference>
<dbReference type="AlphaFoldDB" id="A0A9D4N0L7"/>
<evidence type="ECO:0000313" key="3">
    <source>
        <dbReference type="EMBL" id="KAH3884562.1"/>
    </source>
</evidence>
<name>A0A9D4N0L7_DREPO</name>
<accession>A0A9D4N0L7</accession>
<feature type="transmembrane region" description="Helical" evidence="2">
    <location>
        <begin position="45"/>
        <end position="63"/>
    </location>
</feature>
<feature type="region of interest" description="Disordered" evidence="1">
    <location>
        <begin position="1"/>
        <end position="37"/>
    </location>
</feature>
<gene>
    <name evidence="3" type="ORF">DPMN_008545</name>
</gene>
<reference evidence="3" key="1">
    <citation type="journal article" date="2019" name="bioRxiv">
        <title>The Genome of the Zebra Mussel, Dreissena polymorpha: A Resource for Invasive Species Research.</title>
        <authorList>
            <person name="McCartney M.A."/>
            <person name="Auch B."/>
            <person name="Kono T."/>
            <person name="Mallez S."/>
            <person name="Zhang Y."/>
            <person name="Obille A."/>
            <person name="Becker A."/>
            <person name="Abrahante J.E."/>
            <person name="Garbe J."/>
            <person name="Badalamenti J.P."/>
            <person name="Herman A."/>
            <person name="Mangelson H."/>
            <person name="Liachko I."/>
            <person name="Sullivan S."/>
            <person name="Sone E.D."/>
            <person name="Koren S."/>
            <person name="Silverstein K.A.T."/>
            <person name="Beckman K.B."/>
            <person name="Gohl D.M."/>
        </authorList>
    </citation>
    <scope>NUCLEOTIDE SEQUENCE</scope>
    <source>
        <strain evidence="3">Duluth1</strain>
        <tissue evidence="3">Whole animal</tissue>
    </source>
</reference>
<proteinExistence type="predicted"/>
<dbReference type="Proteomes" id="UP000828390">
    <property type="component" value="Unassembled WGS sequence"/>
</dbReference>
<keyword evidence="2" id="KW-0472">Membrane</keyword>
<protein>
    <submittedName>
        <fullName evidence="3">Uncharacterized protein</fullName>
    </submittedName>
</protein>